<comment type="similarity">
    <text evidence="5">Belongs to the bacterial ribosomal protein bL25 family. CTC subfamily.</text>
</comment>
<dbReference type="EMBL" id="SRYR01000005">
    <property type="protein sequence ID" value="TGY41859.1"/>
    <property type="molecule type" value="Genomic_DNA"/>
</dbReference>
<dbReference type="Gene3D" id="2.40.240.10">
    <property type="entry name" value="Ribosomal Protein L25, Chain P"/>
    <property type="match status" value="1"/>
</dbReference>
<dbReference type="NCBIfam" id="TIGR00731">
    <property type="entry name" value="bL25_bact_ctc"/>
    <property type="match status" value="1"/>
</dbReference>
<dbReference type="PANTHER" id="PTHR33284:SF1">
    <property type="entry name" value="RIBOSOMAL PROTEIN L25_GLN-TRNA SYNTHETASE, ANTI-CODON-BINDING DOMAIN-CONTAINING PROTEIN"/>
    <property type="match status" value="1"/>
</dbReference>
<evidence type="ECO:0000256" key="5">
    <source>
        <dbReference type="HAMAP-Rule" id="MF_01334"/>
    </source>
</evidence>
<dbReference type="SUPFAM" id="SSF50715">
    <property type="entry name" value="Ribosomal protein L25-like"/>
    <property type="match status" value="1"/>
</dbReference>
<evidence type="ECO:0000259" key="7">
    <source>
        <dbReference type="Pfam" id="PF14693"/>
    </source>
</evidence>
<dbReference type="InterPro" id="IPR037121">
    <property type="entry name" value="Ribosomal_bL25_C"/>
</dbReference>
<dbReference type="InterPro" id="IPR020930">
    <property type="entry name" value="Ribosomal_uL5_bac-type"/>
</dbReference>
<comment type="subunit">
    <text evidence="5">Part of the 50S ribosomal subunit; part of the 5S rRNA/L5/L18/L25 subcomplex. Contacts the 5S rRNA. Binds to the 5S rRNA independently of L5 and L18.</text>
</comment>
<keyword evidence="3 5" id="KW-0689">Ribosomal protein</keyword>
<dbReference type="Pfam" id="PF01386">
    <property type="entry name" value="Ribosomal_L25p"/>
    <property type="match status" value="1"/>
</dbReference>
<dbReference type="Pfam" id="PF14693">
    <property type="entry name" value="Ribosomal_TL5_C"/>
    <property type="match status" value="1"/>
</dbReference>
<comment type="function">
    <text evidence="5">This is one of the proteins that binds to the 5S RNA in the ribosome where it forms part of the central protuberance.</text>
</comment>
<evidence type="ECO:0000256" key="4">
    <source>
        <dbReference type="ARBA" id="ARBA00023274"/>
    </source>
</evidence>
<dbReference type="GO" id="GO:0008097">
    <property type="term" value="F:5S rRNA binding"/>
    <property type="evidence" value="ECO:0007669"/>
    <property type="project" value="InterPro"/>
</dbReference>
<dbReference type="InterPro" id="IPR020056">
    <property type="entry name" value="Rbsml_bL25/Gln-tRNA_synth_N"/>
</dbReference>
<dbReference type="InterPro" id="IPR011035">
    <property type="entry name" value="Ribosomal_bL25/Gln-tRNA_synth"/>
</dbReference>
<evidence type="ECO:0000259" key="6">
    <source>
        <dbReference type="Pfam" id="PF01386"/>
    </source>
</evidence>
<keyword evidence="4 5" id="KW-0687">Ribonucleoprotein</keyword>
<evidence type="ECO:0000313" key="8">
    <source>
        <dbReference type="EMBL" id="TGY41859.1"/>
    </source>
</evidence>
<comment type="caution">
    <text evidence="8">The sequence shown here is derived from an EMBL/GenBank/DDBJ whole genome shotgun (WGS) entry which is preliminary data.</text>
</comment>
<dbReference type="GO" id="GO:0006412">
    <property type="term" value="P:translation"/>
    <property type="evidence" value="ECO:0007669"/>
    <property type="project" value="UniProtKB-UniRule"/>
</dbReference>
<sequence length="183" mass="21084">MSNLALKVYNRNVKENQSRLRKKGEIPGIIYGEFLEENLPVKMCNAELRRLLRKNSSGSILEVSLEERKIKCVVKEVQKNEKHEIIHVDFQYIKPNEVIKMRIPVKFIGQDLLEAKRLTLETHNLYIDLQGDVEKIPESIEIDASDMKLDDKVFIEDIVIPADITILSDSKTLLAVVSSQYFS</sequence>
<dbReference type="AlphaFoldDB" id="A0A4S2DI87"/>
<reference evidence="8 9" key="1">
    <citation type="submission" date="2019-04" db="EMBL/GenBank/DDBJ databases">
        <title>Microbes associate with the intestines of laboratory mice.</title>
        <authorList>
            <person name="Navarre W."/>
            <person name="Wong E."/>
            <person name="Huang K."/>
            <person name="Tropini C."/>
            <person name="Ng K."/>
            <person name="Yu B."/>
        </authorList>
    </citation>
    <scope>NUCLEOTIDE SEQUENCE [LARGE SCALE GENOMIC DNA]</scope>
    <source>
        <strain evidence="8 9">NM50_B9-20</strain>
    </source>
</reference>
<dbReference type="PANTHER" id="PTHR33284">
    <property type="entry name" value="RIBOSOMAL PROTEIN L25/GLN-TRNA SYNTHETASE, ANTI-CODON-BINDING DOMAIN-CONTAINING PROTEIN"/>
    <property type="match status" value="1"/>
</dbReference>
<feature type="domain" description="Large ribosomal subunit protein bL25 beta" evidence="7">
    <location>
        <begin position="99"/>
        <end position="178"/>
    </location>
</feature>
<dbReference type="OrthoDB" id="9790002at2"/>
<dbReference type="InterPro" id="IPR029751">
    <property type="entry name" value="Ribosomal_L25_dom"/>
</dbReference>
<dbReference type="CDD" id="cd00495">
    <property type="entry name" value="Ribosomal_L25_TL5_CTC"/>
    <property type="match status" value="1"/>
</dbReference>
<dbReference type="RefSeq" id="WP_136007302.1">
    <property type="nucleotide sequence ID" value="NZ_SRYR01000005.1"/>
</dbReference>
<protein>
    <recommendedName>
        <fullName evidence="5">Large ribosomal subunit protein bL25</fullName>
    </recommendedName>
    <alternativeName>
        <fullName evidence="5">General stress protein CTC</fullName>
    </alternativeName>
</protein>
<dbReference type="GO" id="GO:0022625">
    <property type="term" value="C:cytosolic large ribosomal subunit"/>
    <property type="evidence" value="ECO:0007669"/>
    <property type="project" value="TreeGrafter"/>
</dbReference>
<dbReference type="InterPro" id="IPR001021">
    <property type="entry name" value="Ribosomal_bL25_long"/>
</dbReference>
<evidence type="ECO:0000313" key="9">
    <source>
        <dbReference type="Proteomes" id="UP000306888"/>
    </source>
</evidence>
<dbReference type="HAMAP" id="MF_01334">
    <property type="entry name" value="Ribosomal_bL25_CTC"/>
    <property type="match status" value="1"/>
</dbReference>
<keyword evidence="1 5" id="KW-0699">rRNA-binding</keyword>
<name>A0A4S2DI87_9CLOT</name>
<dbReference type="GO" id="GO:0003735">
    <property type="term" value="F:structural constituent of ribosome"/>
    <property type="evidence" value="ECO:0007669"/>
    <property type="project" value="InterPro"/>
</dbReference>
<dbReference type="Proteomes" id="UP000306888">
    <property type="component" value="Unassembled WGS sequence"/>
</dbReference>
<dbReference type="InterPro" id="IPR020057">
    <property type="entry name" value="Ribosomal_bL25_b-dom"/>
</dbReference>
<evidence type="ECO:0000256" key="3">
    <source>
        <dbReference type="ARBA" id="ARBA00022980"/>
    </source>
</evidence>
<proteinExistence type="inferred from homology"/>
<evidence type="ECO:0000256" key="1">
    <source>
        <dbReference type="ARBA" id="ARBA00022730"/>
    </source>
</evidence>
<accession>A0A4S2DI87</accession>
<dbReference type="Gene3D" id="2.170.120.20">
    <property type="entry name" value="Ribosomal protein L25, beta domain"/>
    <property type="match status" value="1"/>
</dbReference>
<feature type="domain" description="Large ribosomal subunit protein bL25 L25" evidence="6">
    <location>
        <begin position="6"/>
        <end position="90"/>
    </location>
</feature>
<evidence type="ECO:0000256" key="2">
    <source>
        <dbReference type="ARBA" id="ARBA00022884"/>
    </source>
</evidence>
<gene>
    <name evidence="5" type="primary">rplY</name>
    <name evidence="5" type="synonym">ctc</name>
    <name evidence="8" type="ORF">E5347_11120</name>
</gene>
<keyword evidence="9" id="KW-1185">Reference proteome</keyword>
<organism evidence="8 9">
    <name type="scientific">Clostridium sartagoforme</name>
    <dbReference type="NCBI Taxonomy" id="84031"/>
    <lineage>
        <taxon>Bacteria</taxon>
        <taxon>Bacillati</taxon>
        <taxon>Bacillota</taxon>
        <taxon>Clostridia</taxon>
        <taxon>Eubacteriales</taxon>
        <taxon>Clostridiaceae</taxon>
        <taxon>Clostridium</taxon>
    </lineage>
</organism>
<keyword evidence="2 5" id="KW-0694">RNA-binding</keyword>